<comment type="similarity">
    <text evidence="3">Belongs to the claudin family.</text>
</comment>
<dbReference type="InterPro" id="IPR004031">
    <property type="entry name" value="PMP22/EMP/MP20/Claudin"/>
</dbReference>
<accession>M3XHV3</accession>
<reference evidence="11" key="3">
    <citation type="submission" date="2025-09" db="UniProtKB">
        <authorList>
            <consortium name="Ensembl"/>
        </authorList>
    </citation>
    <scope>IDENTIFICATION</scope>
</reference>
<keyword evidence="7" id="KW-0965">Cell junction</keyword>
<dbReference type="PROSITE" id="PS51257">
    <property type="entry name" value="PROKAR_LIPOPROTEIN"/>
    <property type="match status" value="1"/>
</dbReference>
<protein>
    <recommendedName>
        <fullName evidence="13">Claudin 15</fullName>
    </recommendedName>
</protein>
<evidence type="ECO:0000256" key="10">
    <source>
        <dbReference type="SAM" id="Phobius"/>
    </source>
</evidence>
<evidence type="ECO:0000256" key="6">
    <source>
        <dbReference type="ARBA" id="ARBA00022692"/>
    </source>
</evidence>
<evidence type="ECO:0000256" key="3">
    <source>
        <dbReference type="ARBA" id="ARBA00008295"/>
    </source>
</evidence>
<evidence type="ECO:0000256" key="7">
    <source>
        <dbReference type="ARBA" id="ARBA00022949"/>
    </source>
</evidence>
<dbReference type="AlphaFoldDB" id="M3XHV3"/>
<dbReference type="GO" id="GO:0005923">
    <property type="term" value="C:bicellular tight junction"/>
    <property type="evidence" value="ECO:0007669"/>
    <property type="project" value="UniProtKB-SubCell"/>
</dbReference>
<dbReference type="Gene3D" id="1.20.140.150">
    <property type="match status" value="1"/>
</dbReference>
<dbReference type="OMA" id="PHIQACR"/>
<feature type="transmembrane region" description="Helical" evidence="10">
    <location>
        <begin position="68"/>
        <end position="88"/>
    </location>
</feature>
<dbReference type="HOGENOM" id="CLU_076370_3_1_1"/>
<dbReference type="InParanoid" id="M3XHV3"/>
<evidence type="ECO:0000256" key="4">
    <source>
        <dbReference type="ARBA" id="ARBA00022427"/>
    </source>
</evidence>
<organism evidence="11 12">
    <name type="scientific">Latimeria chalumnae</name>
    <name type="common">Coelacanth</name>
    <dbReference type="NCBI Taxonomy" id="7897"/>
    <lineage>
        <taxon>Eukaryota</taxon>
        <taxon>Metazoa</taxon>
        <taxon>Chordata</taxon>
        <taxon>Craniata</taxon>
        <taxon>Vertebrata</taxon>
        <taxon>Euteleostomi</taxon>
        <taxon>Coelacanthiformes</taxon>
        <taxon>Coelacanthidae</taxon>
        <taxon>Latimeria</taxon>
    </lineage>
</organism>
<dbReference type="GO" id="GO:0005198">
    <property type="term" value="F:structural molecule activity"/>
    <property type="evidence" value="ECO:0007669"/>
    <property type="project" value="InterPro"/>
</dbReference>
<dbReference type="Ensembl" id="ENSLACT00000025128.1">
    <property type="protein sequence ID" value="ENSLACP00000022309.1"/>
    <property type="gene ID" value="ENSLACG00000022476.1"/>
</dbReference>
<keyword evidence="9 10" id="KW-0472">Membrane</keyword>
<dbReference type="STRING" id="7897.ENSLACP00000022309"/>
<dbReference type="InterPro" id="IPR006187">
    <property type="entry name" value="Claudin"/>
</dbReference>
<comment type="subcellular location">
    <subcellularLocation>
        <location evidence="1">Cell junction</location>
        <location evidence="1">Tight junction</location>
    </subcellularLocation>
    <subcellularLocation>
        <location evidence="2">Cell membrane</location>
        <topology evidence="2">Multi-pass membrane protein</topology>
    </subcellularLocation>
</comment>
<keyword evidence="5" id="KW-1003">Cell membrane</keyword>
<dbReference type="PANTHER" id="PTHR12002">
    <property type="entry name" value="CLAUDIN"/>
    <property type="match status" value="1"/>
</dbReference>
<keyword evidence="8 10" id="KW-1133">Transmembrane helix</keyword>
<keyword evidence="6 10" id="KW-0812">Transmembrane</keyword>
<evidence type="ECO:0008006" key="13">
    <source>
        <dbReference type="Google" id="ProtNLM"/>
    </source>
</evidence>
<gene>
    <name evidence="11" type="primary">LOC102360103</name>
</gene>
<keyword evidence="12" id="KW-1185">Reference proteome</keyword>
<dbReference type="Pfam" id="PF00822">
    <property type="entry name" value="PMP22_Claudin"/>
    <property type="match status" value="1"/>
</dbReference>
<reference evidence="12" key="1">
    <citation type="submission" date="2011-08" db="EMBL/GenBank/DDBJ databases">
        <title>The draft genome of Latimeria chalumnae.</title>
        <authorList>
            <person name="Di Palma F."/>
            <person name="Alfoldi J."/>
            <person name="Johnson J."/>
            <person name="Berlin A."/>
            <person name="Gnerre S."/>
            <person name="Jaffe D."/>
            <person name="MacCallum I."/>
            <person name="Young S."/>
            <person name="Walker B.J."/>
            <person name="Lander E."/>
            <person name="Lindblad-Toh K."/>
        </authorList>
    </citation>
    <scope>NUCLEOTIDE SEQUENCE [LARGE SCALE GENOMIC DNA]</scope>
    <source>
        <strain evidence="12">Wild caught</strain>
    </source>
</reference>
<dbReference type="Bgee" id="ENSLACG00000022476">
    <property type="expression patterns" value="Expressed in muscle tissue and 2 other cell types or tissues"/>
</dbReference>
<reference evidence="11" key="2">
    <citation type="submission" date="2025-08" db="UniProtKB">
        <authorList>
            <consortium name="Ensembl"/>
        </authorList>
    </citation>
    <scope>IDENTIFICATION</scope>
</reference>
<evidence type="ECO:0000313" key="11">
    <source>
        <dbReference type="Ensembl" id="ENSLACP00000022309.1"/>
    </source>
</evidence>
<evidence type="ECO:0000256" key="1">
    <source>
        <dbReference type="ARBA" id="ARBA00004435"/>
    </source>
</evidence>
<dbReference type="Proteomes" id="UP000008672">
    <property type="component" value="Unassembled WGS sequence"/>
</dbReference>
<dbReference type="EMBL" id="AFYH01246025">
    <property type="status" value="NOT_ANNOTATED_CDS"/>
    <property type="molecule type" value="Genomic_DNA"/>
</dbReference>
<dbReference type="PRINTS" id="PR01077">
    <property type="entry name" value="CLAUDIN"/>
</dbReference>
<dbReference type="GO" id="GO:0005886">
    <property type="term" value="C:plasma membrane"/>
    <property type="evidence" value="ECO:0007669"/>
    <property type="project" value="UniProtKB-SubCell"/>
</dbReference>
<evidence type="ECO:0000256" key="8">
    <source>
        <dbReference type="ARBA" id="ARBA00022989"/>
    </source>
</evidence>
<proteinExistence type="inferred from homology"/>
<feature type="transmembrane region" description="Helical" evidence="10">
    <location>
        <begin position="20"/>
        <end position="47"/>
    </location>
</feature>
<sequence>MFPPILKSFCFSFLSLPWAAFLQACRALMISSLILGLFATVLGLLGLKCTKIGSSNKIMKGKIALTGGVLFIIGGLSSMIAVSWYAQQITSEFFNPMYGGTKFEFGDALYLGWAGSALCMLGGSFLCCSCKRDEVPKRSVYQYSAAQSASGGRIYSKGARSEDNTLSSKAYV</sequence>
<name>M3XHV3_LATCH</name>
<keyword evidence="4" id="KW-0796">Tight junction</keyword>
<evidence type="ECO:0000256" key="9">
    <source>
        <dbReference type="ARBA" id="ARBA00023136"/>
    </source>
</evidence>
<evidence type="ECO:0000256" key="5">
    <source>
        <dbReference type="ARBA" id="ARBA00022475"/>
    </source>
</evidence>
<evidence type="ECO:0000313" key="12">
    <source>
        <dbReference type="Proteomes" id="UP000008672"/>
    </source>
</evidence>
<dbReference type="GeneTree" id="ENSGT00940000157650"/>
<evidence type="ECO:0000256" key="2">
    <source>
        <dbReference type="ARBA" id="ARBA00004651"/>
    </source>
</evidence>
<dbReference type="EMBL" id="AFYH01246024">
    <property type="status" value="NOT_ANNOTATED_CDS"/>
    <property type="molecule type" value="Genomic_DNA"/>
</dbReference>
<feature type="transmembrane region" description="Helical" evidence="10">
    <location>
        <begin position="108"/>
        <end position="128"/>
    </location>
</feature>
<dbReference type="EMBL" id="AFYH01246026">
    <property type="status" value="NOT_ANNOTATED_CDS"/>
    <property type="molecule type" value="Genomic_DNA"/>
</dbReference>
<dbReference type="eggNOG" id="ENOG502RYAR">
    <property type="taxonomic scope" value="Eukaryota"/>
</dbReference>